<organism evidence="9 10">
    <name type="scientific">Diploptera punctata</name>
    <name type="common">Pacific beetle cockroach</name>
    <dbReference type="NCBI Taxonomy" id="6984"/>
    <lineage>
        <taxon>Eukaryota</taxon>
        <taxon>Metazoa</taxon>
        <taxon>Ecdysozoa</taxon>
        <taxon>Arthropoda</taxon>
        <taxon>Hexapoda</taxon>
        <taxon>Insecta</taxon>
        <taxon>Pterygota</taxon>
        <taxon>Neoptera</taxon>
        <taxon>Polyneoptera</taxon>
        <taxon>Dictyoptera</taxon>
        <taxon>Blattodea</taxon>
        <taxon>Blaberoidea</taxon>
        <taxon>Blaberidae</taxon>
        <taxon>Diplopterinae</taxon>
        <taxon>Diploptera</taxon>
    </lineage>
</organism>
<dbReference type="GO" id="GO:0005509">
    <property type="term" value="F:calcium ion binding"/>
    <property type="evidence" value="ECO:0007669"/>
    <property type="project" value="UniProtKB-UniRule"/>
</dbReference>
<feature type="domain" description="Cadherin" evidence="8">
    <location>
        <begin position="117"/>
        <end position="210"/>
    </location>
</feature>
<dbReference type="PROSITE" id="PS50268">
    <property type="entry name" value="CADHERIN_2"/>
    <property type="match status" value="2"/>
</dbReference>
<evidence type="ECO:0000259" key="8">
    <source>
        <dbReference type="PROSITE" id="PS50268"/>
    </source>
</evidence>
<dbReference type="InterPro" id="IPR020894">
    <property type="entry name" value="Cadherin_CS"/>
</dbReference>
<keyword evidence="6" id="KW-0472">Membrane</keyword>
<dbReference type="PRINTS" id="PR00205">
    <property type="entry name" value="CADHERIN"/>
</dbReference>
<feature type="non-terminal residue" evidence="9">
    <location>
        <position position="210"/>
    </location>
</feature>
<dbReference type="InterPro" id="IPR015919">
    <property type="entry name" value="Cadherin-like_sf"/>
</dbReference>
<dbReference type="PANTHER" id="PTHR24026:SF126">
    <property type="entry name" value="PROTOCADHERIN FAT 4"/>
    <property type="match status" value="1"/>
</dbReference>
<dbReference type="SUPFAM" id="SSF49313">
    <property type="entry name" value="Cadherin-like"/>
    <property type="match status" value="2"/>
</dbReference>
<keyword evidence="3" id="KW-0677">Repeat</keyword>
<dbReference type="PANTHER" id="PTHR24026">
    <property type="entry name" value="FAT ATYPICAL CADHERIN-RELATED"/>
    <property type="match status" value="1"/>
</dbReference>
<evidence type="ECO:0000256" key="4">
    <source>
        <dbReference type="ARBA" id="ARBA00022837"/>
    </source>
</evidence>
<dbReference type="Pfam" id="PF00028">
    <property type="entry name" value="Cadherin"/>
    <property type="match status" value="1"/>
</dbReference>
<reference evidence="9" key="2">
    <citation type="submission" date="2023-05" db="EMBL/GenBank/DDBJ databases">
        <authorList>
            <person name="Fouks B."/>
        </authorList>
    </citation>
    <scope>NUCLEOTIDE SEQUENCE</scope>
    <source>
        <strain evidence="9">Stay&amp;Tobe</strain>
        <tissue evidence="9">Testes</tissue>
    </source>
</reference>
<dbReference type="EMBL" id="JASPKZ010008859">
    <property type="protein sequence ID" value="KAJ9578812.1"/>
    <property type="molecule type" value="Genomic_DNA"/>
</dbReference>
<evidence type="ECO:0000313" key="9">
    <source>
        <dbReference type="EMBL" id="KAJ9578812.1"/>
    </source>
</evidence>
<evidence type="ECO:0000256" key="5">
    <source>
        <dbReference type="ARBA" id="ARBA00022989"/>
    </source>
</evidence>
<reference evidence="9" key="1">
    <citation type="journal article" date="2023" name="IScience">
        <title>Live-bearing cockroach genome reveals convergent evolutionary mechanisms linked to viviparity in insects and beyond.</title>
        <authorList>
            <person name="Fouks B."/>
            <person name="Harrison M.C."/>
            <person name="Mikhailova A.A."/>
            <person name="Marchal E."/>
            <person name="English S."/>
            <person name="Carruthers M."/>
            <person name="Jennings E.C."/>
            <person name="Chiamaka E.L."/>
            <person name="Frigard R.A."/>
            <person name="Pippel M."/>
            <person name="Attardo G.M."/>
            <person name="Benoit J.B."/>
            <person name="Bornberg-Bauer E."/>
            <person name="Tobe S.S."/>
        </authorList>
    </citation>
    <scope>NUCLEOTIDE SEQUENCE</scope>
    <source>
        <strain evidence="9">Stay&amp;Tobe</strain>
    </source>
</reference>
<evidence type="ECO:0000256" key="7">
    <source>
        <dbReference type="PROSITE-ProRule" id="PRU00043"/>
    </source>
</evidence>
<proteinExistence type="predicted"/>
<dbReference type="CDD" id="cd11304">
    <property type="entry name" value="Cadherin_repeat"/>
    <property type="match status" value="2"/>
</dbReference>
<name>A0AAD7ZEI0_DIPPU</name>
<keyword evidence="10" id="KW-1185">Reference proteome</keyword>
<evidence type="ECO:0000256" key="1">
    <source>
        <dbReference type="ARBA" id="ARBA00004370"/>
    </source>
</evidence>
<feature type="domain" description="Cadherin" evidence="8">
    <location>
        <begin position="14"/>
        <end position="116"/>
    </location>
</feature>
<accession>A0AAD7ZEI0</accession>
<protein>
    <recommendedName>
        <fullName evidence="8">Cadherin domain-containing protein</fullName>
    </recommendedName>
</protein>
<dbReference type="InterPro" id="IPR002126">
    <property type="entry name" value="Cadherin-like_dom"/>
</dbReference>
<keyword evidence="5" id="KW-1133">Transmembrane helix</keyword>
<evidence type="ECO:0000256" key="6">
    <source>
        <dbReference type="ARBA" id="ARBA00023136"/>
    </source>
</evidence>
<evidence type="ECO:0000256" key="2">
    <source>
        <dbReference type="ARBA" id="ARBA00022692"/>
    </source>
</evidence>
<comment type="subcellular location">
    <subcellularLocation>
        <location evidence="1">Membrane</location>
    </subcellularLocation>
</comment>
<dbReference type="AlphaFoldDB" id="A0AAD7ZEI0"/>
<keyword evidence="4 7" id="KW-0106">Calcium</keyword>
<gene>
    <name evidence="9" type="ORF">L9F63_004962</name>
</gene>
<dbReference type="PROSITE" id="PS00232">
    <property type="entry name" value="CADHERIN_1"/>
    <property type="match status" value="1"/>
</dbReference>
<keyword evidence="2" id="KW-0812">Transmembrane</keyword>
<dbReference type="Proteomes" id="UP001233999">
    <property type="component" value="Unassembled WGS sequence"/>
</dbReference>
<feature type="non-terminal residue" evidence="9">
    <location>
        <position position="1"/>
    </location>
</feature>
<comment type="caution">
    <text evidence="9">The sequence shown here is derived from an EMBL/GenBank/DDBJ whole genome shotgun (WGS) entry which is preliminary data.</text>
</comment>
<dbReference type="SMART" id="SM00112">
    <property type="entry name" value="CA"/>
    <property type="match status" value="1"/>
</dbReference>
<evidence type="ECO:0000313" key="10">
    <source>
        <dbReference type="Proteomes" id="UP001233999"/>
    </source>
</evidence>
<sequence>GSSCASGNGPPQLLEDVNNLVVSESTPVGSLITTVKANDPENSPVHFGIVGTDRFSVDKDTGEIRVAQPLDREVNDTIRFILTLEDEVLENGSGNNIVQIPVSVLILDENDNAPIFKNTPYEIEVPEDSTIGTTIFQGIKVEDPDTIGEVLEVSCSNQPQFPDACSKFEVVKLQSSPEFSNEHRFLGALVLKRTLDYSASPFYQLFLNAT</sequence>
<dbReference type="Gene3D" id="2.60.40.60">
    <property type="entry name" value="Cadherins"/>
    <property type="match status" value="2"/>
</dbReference>
<evidence type="ECO:0000256" key="3">
    <source>
        <dbReference type="ARBA" id="ARBA00022737"/>
    </source>
</evidence>
<dbReference type="GO" id="GO:0005886">
    <property type="term" value="C:plasma membrane"/>
    <property type="evidence" value="ECO:0007669"/>
    <property type="project" value="UniProtKB-SubCell"/>
</dbReference>
<dbReference type="GO" id="GO:0007156">
    <property type="term" value="P:homophilic cell adhesion via plasma membrane adhesion molecules"/>
    <property type="evidence" value="ECO:0007669"/>
    <property type="project" value="InterPro"/>
</dbReference>